<sequence>MWHKIESTRKSPILHEWKISLSRLAAIRGTKSNQTSSLFFPVPGHQRLKYGLHFAYGDVNHPGQAILKFELQNLSGREYESDITFKIESAEFTTKTDAIFDSDSKAIEMVICPWDELFFPEKQYINEDEELVIKCQGLLIGNIMYYPVEKHFPPVETAIKLWDINQGKTAVIDVKGQPIFLDVKVFKQMFNPNLVRFDQATVSSFNYKTAERAVKFHYHPHLVYPATFAELMDVAEFFERFGSNDSLELFHQFLLQQINENTVCQIAKCAVLTGHEILQLKCADFLKEYIKYSTPIADFWDLPKKFAADLLESCYNRRLNTIE</sequence>
<name>A0AC34F5E9_9BILA</name>
<accession>A0AC34F5E9</accession>
<protein>
    <submittedName>
        <fullName evidence="2">BTB domain-containing protein</fullName>
    </submittedName>
</protein>
<evidence type="ECO:0000313" key="2">
    <source>
        <dbReference type="WBParaSite" id="ES5_v2.g12450.t1"/>
    </source>
</evidence>
<reference evidence="2" key="1">
    <citation type="submission" date="2022-11" db="UniProtKB">
        <authorList>
            <consortium name="WormBaseParasite"/>
        </authorList>
    </citation>
    <scope>IDENTIFICATION</scope>
</reference>
<proteinExistence type="predicted"/>
<organism evidence="1 2">
    <name type="scientific">Panagrolaimus sp. ES5</name>
    <dbReference type="NCBI Taxonomy" id="591445"/>
    <lineage>
        <taxon>Eukaryota</taxon>
        <taxon>Metazoa</taxon>
        <taxon>Ecdysozoa</taxon>
        <taxon>Nematoda</taxon>
        <taxon>Chromadorea</taxon>
        <taxon>Rhabditida</taxon>
        <taxon>Tylenchina</taxon>
        <taxon>Panagrolaimomorpha</taxon>
        <taxon>Panagrolaimoidea</taxon>
        <taxon>Panagrolaimidae</taxon>
        <taxon>Panagrolaimus</taxon>
    </lineage>
</organism>
<dbReference type="Proteomes" id="UP000887579">
    <property type="component" value="Unplaced"/>
</dbReference>
<dbReference type="WBParaSite" id="ES5_v2.g12450.t1">
    <property type="protein sequence ID" value="ES5_v2.g12450.t1"/>
    <property type="gene ID" value="ES5_v2.g12450"/>
</dbReference>
<evidence type="ECO:0000313" key="1">
    <source>
        <dbReference type="Proteomes" id="UP000887579"/>
    </source>
</evidence>